<evidence type="ECO:0000256" key="2">
    <source>
        <dbReference type="ARBA" id="ARBA00022460"/>
    </source>
</evidence>
<proteinExistence type="predicted"/>
<feature type="region of interest" description="Disordered" evidence="8">
    <location>
        <begin position="155"/>
        <end position="175"/>
    </location>
</feature>
<dbReference type="Pfam" id="PF25301">
    <property type="entry name" value="CUT_C"/>
    <property type="match status" value="1"/>
</dbReference>
<dbReference type="PANTHER" id="PTHR22907">
    <property type="entry name" value="GH04558P"/>
    <property type="match status" value="1"/>
</dbReference>
<evidence type="ECO:0000256" key="8">
    <source>
        <dbReference type="SAM" id="MobiDB-lite"/>
    </source>
</evidence>
<evidence type="ECO:0000256" key="10">
    <source>
        <dbReference type="SAM" id="SignalP"/>
    </source>
</evidence>
<feature type="signal peptide" evidence="10">
    <location>
        <begin position="1"/>
        <end position="19"/>
    </location>
</feature>
<dbReference type="GO" id="GO:0042302">
    <property type="term" value="F:structural constituent of cuticle"/>
    <property type="evidence" value="ECO:0007669"/>
    <property type="project" value="UniProtKB-KW"/>
</dbReference>
<reference evidence="13" key="1">
    <citation type="submission" date="2017-10" db="EMBL/GenBank/DDBJ databases">
        <title>Rapid genome shrinkage in a self-fertile nematode reveals novel sperm competition proteins.</title>
        <authorList>
            <person name="Yin D."/>
            <person name="Schwarz E.M."/>
            <person name="Thomas C.G."/>
            <person name="Felde R.L."/>
            <person name="Korf I.F."/>
            <person name="Cutter A.D."/>
            <person name="Schartner C.M."/>
            <person name="Ralston E.J."/>
            <person name="Meyer B.J."/>
            <person name="Haag E.S."/>
        </authorList>
    </citation>
    <scope>NUCLEOTIDE SEQUENCE [LARGE SCALE GENOMIC DNA]</scope>
    <source>
        <strain evidence="13">JU1422</strain>
    </source>
</reference>
<dbReference type="InterPro" id="IPR001507">
    <property type="entry name" value="ZP_dom"/>
</dbReference>
<comment type="caution">
    <text evidence="12">The sequence shown here is derived from an EMBL/GenBank/DDBJ whole genome shotgun (WGS) entry which is preliminary data.</text>
</comment>
<dbReference type="PROSITE" id="PS51034">
    <property type="entry name" value="ZP_2"/>
    <property type="match status" value="1"/>
</dbReference>
<evidence type="ECO:0000256" key="9">
    <source>
        <dbReference type="SAM" id="Phobius"/>
    </source>
</evidence>
<evidence type="ECO:0000256" key="1">
    <source>
        <dbReference type="ARBA" id="ARBA00004251"/>
    </source>
</evidence>
<dbReference type="AlphaFoldDB" id="A0A2G5T0C7"/>
<keyword evidence="2" id="KW-0193">Cuticle</keyword>
<feature type="domain" description="ZP" evidence="11">
    <location>
        <begin position="33"/>
        <end position="311"/>
    </location>
</feature>
<evidence type="ECO:0000256" key="6">
    <source>
        <dbReference type="ARBA" id="ARBA00022989"/>
    </source>
</evidence>
<feature type="transmembrane region" description="Helical" evidence="9">
    <location>
        <begin position="372"/>
        <end position="395"/>
    </location>
</feature>
<dbReference type="InterPro" id="IPR057475">
    <property type="entry name" value="CUT_C"/>
</dbReference>
<accession>A0A2G5T0C7</accession>
<dbReference type="InterPro" id="IPR056953">
    <property type="entry name" value="CUT_N"/>
</dbReference>
<dbReference type="Proteomes" id="UP000230233">
    <property type="component" value="Chromosome X"/>
</dbReference>
<evidence type="ECO:0000256" key="4">
    <source>
        <dbReference type="ARBA" id="ARBA00022692"/>
    </source>
</evidence>
<dbReference type="GO" id="GO:0005886">
    <property type="term" value="C:plasma membrane"/>
    <property type="evidence" value="ECO:0007669"/>
    <property type="project" value="UniProtKB-SubCell"/>
</dbReference>
<evidence type="ECO:0000259" key="11">
    <source>
        <dbReference type="PROSITE" id="PS51034"/>
    </source>
</evidence>
<dbReference type="PANTHER" id="PTHR22907:SF34">
    <property type="entry name" value="ZP DOMAIN-CONTAINING PROTEIN"/>
    <property type="match status" value="1"/>
</dbReference>
<feature type="chain" id="PRO_5013599680" description="ZP domain-containing protein" evidence="10">
    <location>
        <begin position="20"/>
        <end position="406"/>
    </location>
</feature>
<keyword evidence="13" id="KW-1185">Reference proteome</keyword>
<protein>
    <recommendedName>
        <fullName evidence="11">ZP domain-containing protein</fullName>
    </recommendedName>
</protein>
<keyword evidence="3" id="KW-1003">Cell membrane</keyword>
<dbReference type="Pfam" id="PF25057">
    <property type="entry name" value="CUT_N"/>
    <property type="match status" value="1"/>
</dbReference>
<keyword evidence="6 9" id="KW-1133">Transmembrane helix</keyword>
<sequence>MFHYLTLTLTALLTYNIYADQIDNGLREDPLIRCGSESLSINFKTQGAFEGHVYVKGHYSMKQCRTDATLEPNVNLTVSYSACDVIRQRSSNPKGIMMTATVIISFHPMFITKIDKSYKVQCFYAESQKTVTQQLNVDIAKDQEKKIFVMVGDEEGDTENQTSGDHKKLHKLNDPSTEERINYNVPLPDCKYRVLNEAKSEEVAFATVGQIVYHEWSCEAPGNNQTSPFCVTVHSCNVKDETGKEVQIFDENGCAVDKYLINNLEYRSDLTGGQLSQVFKFADQPSVFFQCKIRLGLKDEDGSCTRSSDHCPVTLRGKRSTGTGENDFDVISQTMTILDINEPTSSPQKKNTELQFSKLFVSSDVCVSPTTASGIVVFVSSLLLVCLISSFLLCFRHQTVKVKLAP</sequence>
<dbReference type="EMBL" id="PDUG01000006">
    <property type="protein sequence ID" value="PIC20825.1"/>
    <property type="molecule type" value="Genomic_DNA"/>
</dbReference>
<keyword evidence="7 9" id="KW-0472">Membrane</keyword>
<keyword evidence="4 9" id="KW-0812">Transmembrane</keyword>
<dbReference type="SMART" id="SM00241">
    <property type="entry name" value="ZP"/>
    <property type="match status" value="1"/>
</dbReference>
<evidence type="ECO:0000313" key="13">
    <source>
        <dbReference type="Proteomes" id="UP000230233"/>
    </source>
</evidence>
<name>A0A2G5T0C7_9PELO</name>
<keyword evidence="5 10" id="KW-0732">Signal</keyword>
<dbReference type="InterPro" id="IPR051962">
    <property type="entry name" value="Cuticlin"/>
</dbReference>
<dbReference type="OrthoDB" id="6139674at2759"/>
<comment type="subcellular location">
    <subcellularLocation>
        <location evidence="1">Cell membrane</location>
        <topology evidence="1">Single-pass type I membrane protein</topology>
    </subcellularLocation>
</comment>
<organism evidence="12 13">
    <name type="scientific">Caenorhabditis nigoni</name>
    <dbReference type="NCBI Taxonomy" id="1611254"/>
    <lineage>
        <taxon>Eukaryota</taxon>
        <taxon>Metazoa</taxon>
        <taxon>Ecdysozoa</taxon>
        <taxon>Nematoda</taxon>
        <taxon>Chromadorea</taxon>
        <taxon>Rhabditida</taxon>
        <taxon>Rhabditina</taxon>
        <taxon>Rhabditomorpha</taxon>
        <taxon>Rhabditoidea</taxon>
        <taxon>Rhabditidae</taxon>
        <taxon>Peloderinae</taxon>
        <taxon>Caenorhabditis</taxon>
    </lineage>
</organism>
<evidence type="ECO:0000313" key="12">
    <source>
        <dbReference type="EMBL" id="PIC20825.1"/>
    </source>
</evidence>
<evidence type="ECO:0000256" key="5">
    <source>
        <dbReference type="ARBA" id="ARBA00022729"/>
    </source>
</evidence>
<evidence type="ECO:0000256" key="7">
    <source>
        <dbReference type="ARBA" id="ARBA00023136"/>
    </source>
</evidence>
<gene>
    <name evidence="12" type="primary">Cni-cutl-3</name>
    <name evidence="12" type="synonym">Cnig_chr_X.g25883</name>
    <name evidence="12" type="ORF">B9Z55_025883</name>
</gene>
<evidence type="ECO:0000256" key="3">
    <source>
        <dbReference type="ARBA" id="ARBA00022475"/>
    </source>
</evidence>